<feature type="region of interest" description="Disordered" evidence="1">
    <location>
        <begin position="749"/>
        <end position="797"/>
    </location>
</feature>
<sequence length="1147" mass="126789">MSTQRDIYAAGSKNCPPMLNKDNYVPWSSHLFHYAKSKPNGKLIYDSITKGPYVRRMISEPGDPGRPVLVVETFHEQTDEELTEKEVKQMEADDQAIQTILMGLPEDIYVAVNPSVQNVGNHNRLIVVLGIPNPNVNHGNGNVVAARAEVRPMRRDATYLQTQLLIDQKKEAGIQLQAEEFDLMVATEDLDEIEEVNENCILMANLQQASTSAKFVQDFKYLANEDDESLAKHKALEFEIEHILRAVVSQDIMSIVQNPTIVETFDLQTEIEYQKKHMSKVEKPKQLGSKERLASPKPSDPRIYLRWSPTGGMFDLKGKIIASSESECQSECSKGENACTSNHQEPTRKRFPNSTFSLAGTTGFANDHIAAILGNCTTNLYTINHHEMAYASPICIMARATSTKSWLWHQRLSHLNFDTIKDLAKNDPVTGLLKFKYHKEHRCPSCEQGKCKKASHPPKPVPNSKQQLHLLHMDLCGPMRVESINGKRKPDISFLHVFGDLCYPKNYHGDNGKLGAKGGIEYDIPEALRPELTGPEDRIVDFPKGKNNRFFWVDERVFPTAMDWRTSAPKDGMPAENTYSAKVVRTLDTHRTPIQKQPEVLLCLVGISRRYYLRDEVYPTFLHDDDRGGLIRAPNPTKVKTGSRPRAAHEVPLLTVTANQVIEMEDPATATDSSGVPSTIERSPLDFATEAEAEDQGTVALEVPPPEDAPTTRGAPEEGSAEGVAATDPSAEYPWGKSLAAIELGMRSTRPAPVPESAPVDVSDPDPLSFADPRSRHPTDVAQSSQGTAAAGDPQSENASFASMVWSPESIYRPKWGISNGSMLDTPEACQDLVDHVAPPGGDGVVAATEVRTRSEVAEEVCEQQPFIAAGRHPTRAEEKLKAAFEEFKQYEDNRVEQRCAKMDARLDALSIDFDEELYPHMLTAIAGRRWMIGRGLRLAVMKCGESLELRQAFADVVSAGIAKGMSEGLRHEVGHGQAQLSLESIEAYDPEAVAKYIAALQALKDLKYPLVDQLEGLKNAPIEVIMVALYLESDTGDDVPQHVRNLRPSSSQLTIPVYPEVRDPMNPWAYKEEMLLADAIAANVSRAEKKKKCRIVCRTHGVGSAHHARSDGVPVSVPTVVPQGLAILLADAATQMEPDDATLDNL</sequence>
<feature type="region of interest" description="Disordered" evidence="1">
    <location>
        <begin position="691"/>
        <end position="732"/>
    </location>
</feature>
<proteinExistence type="predicted"/>
<dbReference type="EMBL" id="BKCJ010001036">
    <property type="protein sequence ID" value="GEU38298.1"/>
    <property type="molecule type" value="Genomic_DNA"/>
</dbReference>
<dbReference type="InterPro" id="IPR039537">
    <property type="entry name" value="Retrotran_Ty1/copia-like"/>
</dbReference>
<protein>
    <submittedName>
        <fullName evidence="3">Retrovirus-related Pol polyprotein from transposon TNT 1-94</fullName>
    </submittedName>
</protein>
<gene>
    <name evidence="3" type="ORF">Tci_010276</name>
</gene>
<accession>A0A6L2JMN0</accession>
<comment type="caution">
    <text evidence="3">The sequence shown here is derived from an EMBL/GenBank/DDBJ whole genome shotgun (WGS) entry which is preliminary data.</text>
</comment>
<evidence type="ECO:0000256" key="1">
    <source>
        <dbReference type="SAM" id="MobiDB-lite"/>
    </source>
</evidence>
<name>A0A6L2JMN0_TANCI</name>
<reference evidence="3" key="1">
    <citation type="journal article" date="2019" name="Sci. Rep.">
        <title>Draft genome of Tanacetum cinerariifolium, the natural source of mosquito coil.</title>
        <authorList>
            <person name="Yamashiro T."/>
            <person name="Shiraishi A."/>
            <person name="Satake H."/>
            <person name="Nakayama K."/>
        </authorList>
    </citation>
    <scope>NUCLEOTIDE SEQUENCE</scope>
</reference>
<dbReference type="InterPro" id="IPR025724">
    <property type="entry name" value="GAG-pre-integrase_dom"/>
</dbReference>
<organism evidence="3">
    <name type="scientific">Tanacetum cinerariifolium</name>
    <name type="common">Dalmatian daisy</name>
    <name type="synonym">Chrysanthemum cinerariifolium</name>
    <dbReference type="NCBI Taxonomy" id="118510"/>
    <lineage>
        <taxon>Eukaryota</taxon>
        <taxon>Viridiplantae</taxon>
        <taxon>Streptophyta</taxon>
        <taxon>Embryophyta</taxon>
        <taxon>Tracheophyta</taxon>
        <taxon>Spermatophyta</taxon>
        <taxon>Magnoliopsida</taxon>
        <taxon>eudicotyledons</taxon>
        <taxon>Gunneridae</taxon>
        <taxon>Pentapetalae</taxon>
        <taxon>asterids</taxon>
        <taxon>campanulids</taxon>
        <taxon>Asterales</taxon>
        <taxon>Asteraceae</taxon>
        <taxon>Asteroideae</taxon>
        <taxon>Anthemideae</taxon>
        <taxon>Anthemidinae</taxon>
        <taxon>Tanacetum</taxon>
    </lineage>
</organism>
<feature type="region of interest" description="Disordered" evidence="1">
    <location>
        <begin position="278"/>
        <end position="301"/>
    </location>
</feature>
<dbReference type="PANTHER" id="PTHR42648:SF18">
    <property type="entry name" value="RETROTRANSPOSON, UNCLASSIFIED-LIKE PROTEIN"/>
    <property type="match status" value="1"/>
</dbReference>
<dbReference type="Pfam" id="PF13976">
    <property type="entry name" value="gag_pre-integrs"/>
    <property type="match status" value="1"/>
</dbReference>
<feature type="domain" description="GAG-pre-integrase" evidence="2">
    <location>
        <begin position="379"/>
        <end position="450"/>
    </location>
</feature>
<dbReference type="PANTHER" id="PTHR42648">
    <property type="entry name" value="TRANSPOSASE, PUTATIVE-RELATED"/>
    <property type="match status" value="1"/>
</dbReference>
<dbReference type="AlphaFoldDB" id="A0A6L2JMN0"/>
<evidence type="ECO:0000259" key="2">
    <source>
        <dbReference type="Pfam" id="PF13976"/>
    </source>
</evidence>
<feature type="compositionally biased region" description="Basic and acidic residues" evidence="1">
    <location>
        <begin position="278"/>
        <end position="294"/>
    </location>
</feature>
<evidence type="ECO:0000313" key="3">
    <source>
        <dbReference type="EMBL" id="GEU38298.1"/>
    </source>
</evidence>